<evidence type="ECO:0000256" key="4">
    <source>
        <dbReference type="ARBA" id="ARBA00023140"/>
    </source>
</evidence>
<dbReference type="PROSITE" id="PS00166">
    <property type="entry name" value="ENOYL_COA_HYDRATASE"/>
    <property type="match status" value="1"/>
</dbReference>
<dbReference type="EMBL" id="GG749414">
    <property type="protein sequence ID" value="KMW66999.1"/>
    <property type="molecule type" value="Genomic_DNA"/>
</dbReference>
<feature type="compositionally biased region" description="Polar residues" evidence="8">
    <location>
        <begin position="340"/>
        <end position="350"/>
    </location>
</feature>
<dbReference type="InterPro" id="IPR001753">
    <property type="entry name" value="Enoyl-CoA_hydra/iso"/>
</dbReference>
<dbReference type="AlphaFoldDB" id="A0A0J9HD76"/>
<evidence type="ECO:0000256" key="3">
    <source>
        <dbReference type="ARBA" id="ARBA00005254"/>
    </source>
</evidence>
<dbReference type="FunFam" id="3.90.226.10:FF:000074">
    <property type="entry name" value="Enoyl-CoA hydratase (AFU_orthologue AFUA_2G10650)"/>
    <property type="match status" value="1"/>
</dbReference>
<name>A0A0J9HD76_AJEDA</name>
<keyword evidence="9" id="KW-0472">Membrane</keyword>
<feature type="region of interest" description="Disordered" evidence="8">
    <location>
        <begin position="233"/>
        <end position="256"/>
    </location>
</feature>
<feature type="compositionally biased region" description="Pro residues" evidence="8">
    <location>
        <begin position="293"/>
        <end position="311"/>
    </location>
</feature>
<feature type="transmembrane region" description="Helical" evidence="9">
    <location>
        <begin position="188"/>
        <end position="210"/>
    </location>
</feature>
<sequence>MYLRDPSRYLALLLALSASTAASVLNRAHSGLRIALSNAGPCSLKTENAYVSVFQCEKNICRSSPKLEAAGCCEPDGCSWYKSCIPYDSVERRSSDLTSDTILSCSDSTQKYCQFATFRKESQPESGYTRGICTSNPPESDLRIHLLVANSEAIVSQPREDDRAYQLRIRGMPHRLSKRASALSDRNAGIVGGLVAFWVIILLTLCICVASRKNRDPPAAPAAAASAQNNTTVYVMGPPPGQPGQPQDPNVQHPPLAYILPAGSAQASAGHPQTIYIQGPPPPGAQPIQFMPAPGPIPEPHPSYTQPPPAYQNPARKLGLTNDQRYNNNNNNDGNPAGQHKTTIQDSTLPTSSRKAIYLKFEQPQSSKMSSFTTPPPQSSIYLLSYPAPGVLLVTINRARNMNAIHYQGHWDLHELWTWFDDEHTLQVGIVTGAGDKAFCAGQDLLEIERNSKNPSTQSAPLRGHPPSGFAGLSQRKGKKPVIAAVNGFAFGGGFEICLNCDLVIASPRAKFALPEAKRGIYAAAGGLPRILHIAGLQVASEIALTGRTVSAEEAKAWHLVNRIAKTHESLIDEAVALAKEISQLSPDAIIVTRAGLREAWEVGDVSKAVRNTHERYSKNLFEGQNLREGLAAFREKRQPNWVKPNL</sequence>
<accession>A0A0J9HD76</accession>
<evidence type="ECO:0000256" key="8">
    <source>
        <dbReference type="SAM" id="MobiDB-lite"/>
    </source>
</evidence>
<dbReference type="GO" id="GO:0006635">
    <property type="term" value="P:fatty acid beta-oxidation"/>
    <property type="evidence" value="ECO:0007669"/>
    <property type="project" value="TreeGrafter"/>
</dbReference>
<feature type="signal peptide" evidence="10">
    <location>
        <begin position="1"/>
        <end position="21"/>
    </location>
</feature>
<keyword evidence="9" id="KW-0812">Transmembrane</keyword>
<evidence type="ECO:0008006" key="12">
    <source>
        <dbReference type="Google" id="ProtNLM"/>
    </source>
</evidence>
<feature type="chain" id="PRO_5005320458" description="Enoyl-CoA hydratase" evidence="10">
    <location>
        <begin position="22"/>
        <end position="647"/>
    </location>
</feature>
<dbReference type="GO" id="GO:0005777">
    <property type="term" value="C:peroxisome"/>
    <property type="evidence" value="ECO:0007669"/>
    <property type="project" value="UniProtKB-SubCell"/>
</dbReference>
<dbReference type="OrthoDB" id="2139957at2759"/>
<feature type="region of interest" description="Disordered" evidence="8">
    <location>
        <begin position="452"/>
        <end position="475"/>
    </location>
</feature>
<dbReference type="Proteomes" id="UP000007802">
    <property type="component" value="Unassembled WGS sequence"/>
</dbReference>
<evidence type="ECO:0000256" key="6">
    <source>
        <dbReference type="ARBA" id="ARBA00023239"/>
    </source>
</evidence>
<dbReference type="GO" id="GO:0016853">
    <property type="term" value="F:isomerase activity"/>
    <property type="evidence" value="ECO:0007669"/>
    <property type="project" value="UniProtKB-KW"/>
</dbReference>
<dbReference type="Pfam" id="PF00378">
    <property type="entry name" value="ECH_1"/>
    <property type="match status" value="1"/>
</dbReference>
<evidence type="ECO:0000313" key="11">
    <source>
        <dbReference type="EMBL" id="KMW66999.1"/>
    </source>
</evidence>
<evidence type="ECO:0000256" key="9">
    <source>
        <dbReference type="SAM" id="Phobius"/>
    </source>
</evidence>
<dbReference type="PANTHER" id="PTHR11941:SF68">
    <property type="entry name" value="CARNITINYL-COA DEHYDRATASE"/>
    <property type="match status" value="1"/>
</dbReference>
<keyword evidence="5" id="KW-0413">Isomerase</keyword>
<reference evidence="11" key="1">
    <citation type="submission" date="2010-03" db="EMBL/GenBank/DDBJ databases">
        <title>Annotation of Blastomyces dermatitidis strain ATCC 18188.</title>
        <authorList>
            <consortium name="The Broad Institute Genome Sequencing Platform"/>
            <consortium name="Broad Institute Genome Sequencing Center for Infectious Disease."/>
            <person name="Cuomo C."/>
            <person name="Klein B."/>
            <person name="Sullivan T."/>
            <person name="Heitman J."/>
            <person name="Young S."/>
            <person name="Zeng Q."/>
            <person name="Gargeya S."/>
            <person name="Alvarado L."/>
            <person name="Berlin A.M."/>
            <person name="Chapman S.B."/>
            <person name="Chen Z."/>
            <person name="Freedman E."/>
            <person name="Gellesch M."/>
            <person name="Goldberg J."/>
            <person name="Griggs A."/>
            <person name="Gujja S."/>
            <person name="Heilman E."/>
            <person name="Heiman D."/>
            <person name="Howarth C."/>
            <person name="Mehta T."/>
            <person name="Neiman D."/>
            <person name="Pearson M."/>
            <person name="Roberts A."/>
            <person name="Saif S."/>
            <person name="Shea T."/>
            <person name="Shenoy N."/>
            <person name="Sisk P."/>
            <person name="Stolte C."/>
            <person name="Sykes S."/>
            <person name="White J."/>
            <person name="Yandava C."/>
            <person name="Haas B."/>
            <person name="Nusbaum C."/>
            <person name="Birren B."/>
        </authorList>
    </citation>
    <scope>NUCLEOTIDE SEQUENCE</scope>
    <source>
        <strain evidence="11">ATCC 18188</strain>
    </source>
</reference>
<protein>
    <recommendedName>
        <fullName evidence="12">Enoyl-CoA hydratase</fullName>
    </recommendedName>
</protein>
<proteinExistence type="inferred from homology"/>
<keyword evidence="4" id="KW-0576">Peroxisome</keyword>
<dbReference type="Gene3D" id="3.90.226.10">
    <property type="entry name" value="2-enoyl-CoA Hydratase, Chain A, domain 1"/>
    <property type="match status" value="1"/>
</dbReference>
<comment type="subcellular location">
    <subcellularLocation>
        <location evidence="1">Peroxisome</location>
    </subcellularLocation>
</comment>
<dbReference type="GO" id="GO:0016829">
    <property type="term" value="F:lyase activity"/>
    <property type="evidence" value="ECO:0007669"/>
    <property type="project" value="UniProtKB-KW"/>
</dbReference>
<evidence type="ECO:0000256" key="10">
    <source>
        <dbReference type="SAM" id="SignalP"/>
    </source>
</evidence>
<evidence type="ECO:0000256" key="2">
    <source>
        <dbReference type="ARBA" id="ARBA00004924"/>
    </source>
</evidence>
<feature type="region of interest" description="Disordered" evidence="8">
    <location>
        <begin position="269"/>
        <end position="350"/>
    </location>
</feature>
<organism evidence="11">
    <name type="scientific">Ajellomyces dermatitidis (strain ATCC 18188 / CBS 674.68)</name>
    <name type="common">Blastomyces dermatitidis</name>
    <dbReference type="NCBI Taxonomy" id="653446"/>
    <lineage>
        <taxon>Eukaryota</taxon>
        <taxon>Fungi</taxon>
        <taxon>Dikarya</taxon>
        <taxon>Ascomycota</taxon>
        <taxon>Pezizomycotina</taxon>
        <taxon>Eurotiomycetes</taxon>
        <taxon>Eurotiomycetidae</taxon>
        <taxon>Onygenales</taxon>
        <taxon>Ajellomycetaceae</taxon>
        <taxon>Blastomyces</taxon>
    </lineage>
</organism>
<dbReference type="InterPro" id="IPR014748">
    <property type="entry name" value="Enoyl-CoA_hydra_C"/>
</dbReference>
<dbReference type="SUPFAM" id="SSF52096">
    <property type="entry name" value="ClpP/crotonase"/>
    <property type="match status" value="1"/>
</dbReference>
<comment type="pathway">
    <text evidence="2">Siderophore biosynthesis.</text>
</comment>
<dbReference type="GO" id="GO:0005739">
    <property type="term" value="C:mitochondrion"/>
    <property type="evidence" value="ECO:0007669"/>
    <property type="project" value="TreeGrafter"/>
</dbReference>
<dbReference type="Gene3D" id="1.10.12.10">
    <property type="entry name" value="Lyase 2-enoyl-coa Hydratase, Chain A, domain 2"/>
    <property type="match status" value="1"/>
</dbReference>
<dbReference type="CDD" id="cd06558">
    <property type="entry name" value="crotonase-like"/>
    <property type="match status" value="1"/>
</dbReference>
<evidence type="ECO:0000256" key="7">
    <source>
        <dbReference type="RuleBase" id="RU003707"/>
    </source>
</evidence>
<dbReference type="InterPro" id="IPR029045">
    <property type="entry name" value="ClpP/crotonase-like_dom_sf"/>
</dbReference>
<keyword evidence="6" id="KW-0456">Lyase</keyword>
<dbReference type="InterPro" id="IPR018376">
    <property type="entry name" value="Enoyl-CoA_hyd/isom_CS"/>
</dbReference>
<dbReference type="PANTHER" id="PTHR11941">
    <property type="entry name" value="ENOYL-COA HYDRATASE-RELATED"/>
    <property type="match status" value="1"/>
</dbReference>
<keyword evidence="10" id="KW-0732">Signal</keyword>
<gene>
    <name evidence="11" type="ORF">BDDG_11842</name>
</gene>
<evidence type="ECO:0000256" key="5">
    <source>
        <dbReference type="ARBA" id="ARBA00023235"/>
    </source>
</evidence>
<keyword evidence="9" id="KW-1133">Transmembrane helix</keyword>
<evidence type="ECO:0000256" key="1">
    <source>
        <dbReference type="ARBA" id="ARBA00004275"/>
    </source>
</evidence>
<comment type="similarity">
    <text evidence="3 7">Belongs to the enoyl-CoA hydratase/isomerase family.</text>
</comment>